<dbReference type="OrthoDB" id="1903413at2759"/>
<dbReference type="STRING" id="35608.A0A2U1PZQ3"/>
<dbReference type="InterPro" id="IPR006927">
    <property type="entry name" value="DUF639"/>
</dbReference>
<dbReference type="EMBL" id="PKPP01000567">
    <property type="protein sequence ID" value="PWA91163.1"/>
    <property type="molecule type" value="Genomic_DNA"/>
</dbReference>
<evidence type="ECO:0000313" key="4">
    <source>
        <dbReference type="Proteomes" id="UP000245207"/>
    </source>
</evidence>
<feature type="transmembrane region" description="Helical" evidence="2">
    <location>
        <begin position="248"/>
        <end position="268"/>
    </location>
</feature>
<evidence type="ECO:0000313" key="3">
    <source>
        <dbReference type="EMBL" id="PWA91163.1"/>
    </source>
</evidence>
<keyword evidence="2" id="KW-1133">Transmembrane helix</keyword>
<dbReference type="Pfam" id="PF04842">
    <property type="entry name" value="DUF639"/>
    <property type="match status" value="1"/>
</dbReference>
<evidence type="ECO:0000256" key="1">
    <source>
        <dbReference type="SAM" id="MobiDB-lite"/>
    </source>
</evidence>
<dbReference type="PANTHER" id="PTHR31860">
    <property type="entry name" value="HEAT-INDUCIBLE TRANSCRIPTION REPRESSOR (DUF639)-RELATED"/>
    <property type="match status" value="1"/>
</dbReference>
<proteinExistence type="predicted"/>
<protein>
    <submittedName>
        <fullName evidence="3">Uncharacterized protein</fullName>
    </submittedName>
</protein>
<keyword evidence="2" id="KW-0472">Membrane</keyword>
<dbReference type="Proteomes" id="UP000245207">
    <property type="component" value="Unassembled WGS sequence"/>
</dbReference>
<sequence>MNQTTNNLSSIADDVLQRCAMRLDTSVSGLIEEFEGIWKGGENEKGEYGRKLVEYCSSKTLYEMCKDVEQTIREGTFSQVTFDMMLAWEMPTSTDEQSHTESVAKEKEEKKKTTTANQSNQQDEIPLFYSDIMPLLVNNKPSAGEQAFVWLGSLVPLVADFINGRFTFETLTASTENRLHFPAYDKFLQEIDKEWVGQAIAGLLLWMVSKMIHARKDEIGKRTKFTVATPDQTTMDSIVATQHGINTIYNIMQLVNISLLKIWSIWLANAPKHTDAVITAMLGCAFVLAVIPLKYIIMAVLISTFAMKLKPGNRRDKTNQMGNRRIKGWWDSIPVLPVEVVQESSNETPKDSRQKTNILLVVFLATYLARRMIIGNGDQQKCLALS</sequence>
<dbReference type="PANTHER" id="PTHR31860:SF12">
    <property type="match status" value="1"/>
</dbReference>
<evidence type="ECO:0000256" key="2">
    <source>
        <dbReference type="SAM" id="Phobius"/>
    </source>
</evidence>
<reference evidence="3 4" key="1">
    <citation type="journal article" date="2018" name="Mol. Plant">
        <title>The genome of Artemisia annua provides insight into the evolution of Asteraceae family and artemisinin biosynthesis.</title>
        <authorList>
            <person name="Shen Q."/>
            <person name="Zhang L."/>
            <person name="Liao Z."/>
            <person name="Wang S."/>
            <person name="Yan T."/>
            <person name="Shi P."/>
            <person name="Liu M."/>
            <person name="Fu X."/>
            <person name="Pan Q."/>
            <person name="Wang Y."/>
            <person name="Lv Z."/>
            <person name="Lu X."/>
            <person name="Zhang F."/>
            <person name="Jiang W."/>
            <person name="Ma Y."/>
            <person name="Chen M."/>
            <person name="Hao X."/>
            <person name="Li L."/>
            <person name="Tang Y."/>
            <person name="Lv G."/>
            <person name="Zhou Y."/>
            <person name="Sun X."/>
            <person name="Brodelius P.E."/>
            <person name="Rose J.K.C."/>
            <person name="Tang K."/>
        </authorList>
    </citation>
    <scope>NUCLEOTIDE SEQUENCE [LARGE SCALE GENOMIC DNA]</scope>
    <source>
        <strain evidence="4">cv. Huhao1</strain>
        <tissue evidence="3">Leaf</tissue>
    </source>
</reference>
<keyword evidence="4" id="KW-1185">Reference proteome</keyword>
<comment type="caution">
    <text evidence="3">The sequence shown here is derived from an EMBL/GenBank/DDBJ whole genome shotgun (WGS) entry which is preliminary data.</text>
</comment>
<dbReference type="AlphaFoldDB" id="A0A2U1PZQ3"/>
<gene>
    <name evidence="3" type="ORF">CTI12_AA092300</name>
</gene>
<keyword evidence="2" id="KW-0812">Transmembrane</keyword>
<feature type="transmembrane region" description="Helical" evidence="2">
    <location>
        <begin position="280"/>
        <end position="307"/>
    </location>
</feature>
<organism evidence="3 4">
    <name type="scientific">Artemisia annua</name>
    <name type="common">Sweet wormwood</name>
    <dbReference type="NCBI Taxonomy" id="35608"/>
    <lineage>
        <taxon>Eukaryota</taxon>
        <taxon>Viridiplantae</taxon>
        <taxon>Streptophyta</taxon>
        <taxon>Embryophyta</taxon>
        <taxon>Tracheophyta</taxon>
        <taxon>Spermatophyta</taxon>
        <taxon>Magnoliopsida</taxon>
        <taxon>eudicotyledons</taxon>
        <taxon>Gunneridae</taxon>
        <taxon>Pentapetalae</taxon>
        <taxon>asterids</taxon>
        <taxon>campanulids</taxon>
        <taxon>Asterales</taxon>
        <taxon>Asteraceae</taxon>
        <taxon>Asteroideae</taxon>
        <taxon>Anthemideae</taxon>
        <taxon>Artemisiinae</taxon>
        <taxon>Artemisia</taxon>
    </lineage>
</organism>
<accession>A0A2U1PZQ3</accession>
<name>A0A2U1PZQ3_ARTAN</name>
<feature type="compositionally biased region" description="Basic and acidic residues" evidence="1">
    <location>
        <begin position="96"/>
        <end position="112"/>
    </location>
</feature>
<feature type="region of interest" description="Disordered" evidence="1">
    <location>
        <begin position="91"/>
        <end position="119"/>
    </location>
</feature>